<dbReference type="AlphaFoldDB" id="A0AAV9NKA1"/>
<organism evidence="1 2">
    <name type="scientific">Exophiala bonariae</name>
    <dbReference type="NCBI Taxonomy" id="1690606"/>
    <lineage>
        <taxon>Eukaryota</taxon>
        <taxon>Fungi</taxon>
        <taxon>Dikarya</taxon>
        <taxon>Ascomycota</taxon>
        <taxon>Pezizomycotina</taxon>
        <taxon>Eurotiomycetes</taxon>
        <taxon>Chaetothyriomycetidae</taxon>
        <taxon>Chaetothyriales</taxon>
        <taxon>Herpotrichiellaceae</taxon>
        <taxon>Exophiala</taxon>
    </lineage>
</organism>
<dbReference type="Proteomes" id="UP001358417">
    <property type="component" value="Unassembled WGS sequence"/>
</dbReference>
<dbReference type="PANTHER" id="PTHR37315">
    <property type="entry name" value="UPF0311 PROTEIN BLR7842"/>
    <property type="match status" value="1"/>
</dbReference>
<protein>
    <submittedName>
        <fullName evidence="1">Uncharacterized protein</fullName>
    </submittedName>
</protein>
<dbReference type="EMBL" id="JAVRRD010000004">
    <property type="protein sequence ID" value="KAK5060200.1"/>
    <property type="molecule type" value="Genomic_DNA"/>
</dbReference>
<dbReference type="InterPro" id="IPR020915">
    <property type="entry name" value="UPF0311"/>
</dbReference>
<gene>
    <name evidence="1" type="ORF">LTR84_010085</name>
</gene>
<dbReference type="RefSeq" id="XP_064710021.1">
    <property type="nucleotide sequence ID" value="XM_064853622.1"/>
</dbReference>
<dbReference type="GeneID" id="89978243"/>
<proteinExistence type="predicted"/>
<keyword evidence="2" id="KW-1185">Reference proteome</keyword>
<dbReference type="Gene3D" id="2.40.160.20">
    <property type="match status" value="1"/>
</dbReference>
<reference evidence="1 2" key="1">
    <citation type="submission" date="2023-08" db="EMBL/GenBank/DDBJ databases">
        <title>Black Yeasts Isolated from many extreme environments.</title>
        <authorList>
            <person name="Coleine C."/>
            <person name="Stajich J.E."/>
            <person name="Selbmann L."/>
        </authorList>
    </citation>
    <scope>NUCLEOTIDE SEQUENCE [LARGE SCALE GENOMIC DNA]</scope>
    <source>
        <strain evidence="1 2">CCFEE 5792</strain>
    </source>
</reference>
<sequence>MAPKLESAFTMRAYLSKESVKLDGIKSGPSRLVLPITHGFVQGSGLTAKVLPGGADWLLLDPSTNVAHLDVRTQARTADGHSLYIHYHGVLKVDDAGSKALAGAADAKSTDFGDHEWFAGPVIETDDPNFKWVETTLFVGQGRYVIDDEGSAVEYQIYKVVN</sequence>
<evidence type="ECO:0000313" key="2">
    <source>
        <dbReference type="Proteomes" id="UP001358417"/>
    </source>
</evidence>
<name>A0AAV9NKA1_9EURO</name>
<evidence type="ECO:0000313" key="1">
    <source>
        <dbReference type="EMBL" id="KAK5060200.1"/>
    </source>
</evidence>
<comment type="caution">
    <text evidence="1">The sequence shown here is derived from an EMBL/GenBank/DDBJ whole genome shotgun (WGS) entry which is preliminary data.</text>
</comment>
<dbReference type="Pfam" id="PF11578">
    <property type="entry name" value="DUF3237"/>
    <property type="match status" value="1"/>
</dbReference>
<dbReference type="PANTHER" id="PTHR37315:SF1">
    <property type="entry name" value="UPF0311 PROTEIN BLR7842"/>
    <property type="match status" value="1"/>
</dbReference>
<accession>A0AAV9NKA1</accession>